<evidence type="ECO:0000259" key="7">
    <source>
        <dbReference type="SMART" id="SM00226"/>
    </source>
</evidence>
<feature type="domain" description="Phosphotyrosine protein phosphatase I" evidence="7">
    <location>
        <begin position="15"/>
        <end position="160"/>
    </location>
</feature>
<comment type="similarity">
    <text evidence="1">Belongs to the low molecular weight phosphotyrosine protein phosphatase family.</text>
</comment>
<dbReference type="Proteomes" id="UP000327148">
    <property type="component" value="Unassembled WGS sequence"/>
</dbReference>
<evidence type="ECO:0000256" key="1">
    <source>
        <dbReference type="ARBA" id="ARBA00011063"/>
    </source>
</evidence>
<dbReference type="InterPro" id="IPR017867">
    <property type="entry name" value="Tyr_phospatase_low_mol_wt"/>
</dbReference>
<comment type="catalytic activity">
    <reaction evidence="5">
        <text>O-phospho-L-tyrosyl-[protein] + H2O = L-tyrosyl-[protein] + phosphate</text>
        <dbReference type="Rhea" id="RHEA:10684"/>
        <dbReference type="Rhea" id="RHEA-COMP:10136"/>
        <dbReference type="Rhea" id="RHEA-COMP:20101"/>
        <dbReference type="ChEBI" id="CHEBI:15377"/>
        <dbReference type="ChEBI" id="CHEBI:43474"/>
        <dbReference type="ChEBI" id="CHEBI:46858"/>
        <dbReference type="ChEBI" id="CHEBI:61978"/>
        <dbReference type="EC" id="3.1.3.48"/>
    </reaction>
</comment>
<protein>
    <recommendedName>
        <fullName evidence="2">protein-tyrosine-phosphatase</fullName>
        <ecNumber evidence="2">3.1.3.48</ecNumber>
    </recommendedName>
</protein>
<evidence type="ECO:0000313" key="8">
    <source>
        <dbReference type="EMBL" id="KAA9301705.1"/>
    </source>
</evidence>
<evidence type="ECO:0000256" key="3">
    <source>
        <dbReference type="ARBA" id="ARBA00022801"/>
    </source>
</evidence>
<dbReference type="STRING" id="119206.AWM72_00625"/>
<evidence type="ECO:0000256" key="5">
    <source>
        <dbReference type="ARBA" id="ARBA00051722"/>
    </source>
</evidence>
<sequence>MISSWRKPMFNFNRTRVLFVCRANICRSPMAEAILRQKVKEEKLRRHIAVDSAAIEDWRVGNPPHPETIKILEQFHIDPGKMKSRQLTAKDGKKFDYIICMDQDVKKDALERIPEAYHDRVYLFNEFLGSDDDVLDPIITKDFLTTFDDIYEGVNAITDTIVKERKLS</sequence>
<dbReference type="InterPro" id="IPR023485">
    <property type="entry name" value="Ptyr_pPase"/>
</dbReference>
<dbReference type="Gene3D" id="3.40.50.2300">
    <property type="match status" value="1"/>
</dbReference>
<evidence type="ECO:0000256" key="6">
    <source>
        <dbReference type="PIRSR" id="PIRSR617867-1"/>
    </source>
</evidence>
<feature type="active site" description="Nucleophile" evidence="6">
    <location>
        <position position="21"/>
    </location>
</feature>
<keyword evidence="3" id="KW-0378">Hydrolase</keyword>
<keyword evidence="4" id="KW-0904">Protein phosphatase</keyword>
<dbReference type="InterPro" id="IPR050438">
    <property type="entry name" value="LMW_PTPase"/>
</dbReference>
<dbReference type="SUPFAM" id="SSF52788">
    <property type="entry name" value="Phosphotyrosine protein phosphatases I"/>
    <property type="match status" value="1"/>
</dbReference>
<comment type="caution">
    <text evidence="8">The sequence shown here is derived from an EMBL/GenBank/DDBJ whole genome shotgun (WGS) entry which is preliminary data.</text>
</comment>
<dbReference type="SMART" id="SM00226">
    <property type="entry name" value="LMWPc"/>
    <property type="match status" value="1"/>
</dbReference>
<feature type="active site" description="Proton donor" evidence="6">
    <location>
        <position position="136"/>
    </location>
</feature>
<dbReference type="PANTHER" id="PTHR11717">
    <property type="entry name" value="LOW MOLECULAR WEIGHT PROTEIN TYROSINE PHOSPHATASE"/>
    <property type="match status" value="1"/>
</dbReference>
<dbReference type="AlphaFoldDB" id="A0A5N1GL47"/>
<dbReference type="EC" id="3.1.3.48" evidence="2"/>
<evidence type="ECO:0000256" key="4">
    <source>
        <dbReference type="ARBA" id="ARBA00022912"/>
    </source>
</evidence>
<dbReference type="EMBL" id="VYWO01000001">
    <property type="protein sequence ID" value="KAA9301705.1"/>
    <property type="molecule type" value="Genomic_DNA"/>
</dbReference>
<gene>
    <name evidence="8" type="ORF">F6I03_00405</name>
</gene>
<reference evidence="8 9" key="1">
    <citation type="submission" date="2019-09" db="EMBL/GenBank/DDBJ databases">
        <title>Draft genome sequence assemblies of isolates from the urinary tract.</title>
        <authorList>
            <person name="Mores C.R."/>
            <person name="Putonti C."/>
            <person name="Wolfe A.J."/>
        </authorList>
    </citation>
    <scope>NUCLEOTIDE SEQUENCE [LARGE SCALE GENOMIC DNA]</scope>
    <source>
        <strain evidence="8 9">UMB623</strain>
    </source>
</reference>
<dbReference type="PANTHER" id="PTHR11717:SF7">
    <property type="entry name" value="LOW MOLECULAR WEIGHT PHOSPHOTYROSINE PROTEIN PHOSPHATASE"/>
    <property type="match status" value="1"/>
</dbReference>
<proteinExistence type="inferred from homology"/>
<evidence type="ECO:0000256" key="2">
    <source>
        <dbReference type="ARBA" id="ARBA00013064"/>
    </source>
</evidence>
<dbReference type="Pfam" id="PF01451">
    <property type="entry name" value="LMWPc"/>
    <property type="match status" value="1"/>
</dbReference>
<dbReference type="GO" id="GO:0004725">
    <property type="term" value="F:protein tyrosine phosphatase activity"/>
    <property type="evidence" value="ECO:0007669"/>
    <property type="project" value="UniProtKB-EC"/>
</dbReference>
<evidence type="ECO:0000313" key="9">
    <source>
        <dbReference type="Proteomes" id="UP000327148"/>
    </source>
</evidence>
<accession>A0A5N1GL47</accession>
<dbReference type="PRINTS" id="PR00719">
    <property type="entry name" value="LMWPTPASE"/>
</dbReference>
<name>A0A5N1GL47_9LACT</name>
<dbReference type="OrthoDB" id="9784339at2"/>
<organism evidence="8 9">
    <name type="scientific">Aerococcus sanguinicola</name>
    <dbReference type="NCBI Taxonomy" id="119206"/>
    <lineage>
        <taxon>Bacteria</taxon>
        <taxon>Bacillati</taxon>
        <taxon>Bacillota</taxon>
        <taxon>Bacilli</taxon>
        <taxon>Lactobacillales</taxon>
        <taxon>Aerococcaceae</taxon>
        <taxon>Aerococcus</taxon>
    </lineage>
</organism>
<feature type="active site" evidence="6">
    <location>
        <position position="27"/>
    </location>
</feature>
<dbReference type="InterPro" id="IPR036196">
    <property type="entry name" value="Ptyr_pPase_sf"/>
</dbReference>
<dbReference type="CDD" id="cd16343">
    <property type="entry name" value="LMWPTP"/>
    <property type="match status" value="1"/>
</dbReference>